<gene>
    <name evidence="2" type="ORF">ECRASSUSDP1_LOCUS7200</name>
</gene>
<name>A0AAD1UB58_EUPCR</name>
<reference evidence="2" key="1">
    <citation type="submission" date="2023-07" db="EMBL/GenBank/DDBJ databases">
        <authorList>
            <consortium name="AG Swart"/>
            <person name="Singh M."/>
            <person name="Singh A."/>
            <person name="Seah K."/>
            <person name="Emmerich C."/>
        </authorList>
    </citation>
    <scope>NUCLEOTIDE SEQUENCE</scope>
    <source>
        <strain evidence="2">DP1</strain>
    </source>
</reference>
<sequence length="475" mass="55322">MESKTSQKKKSSRRIDFTMPDEEFLRRHHADESQWQKYNFNERAKDNTSVWTNSQLNQFSMHPEEGLQEKLDYFITPYNTSLIYKKFMEFDEEEKHRKMIRVAKRNVSEEWQLISDFILNLRPDVFKKSCESINKGLFLELKQSLYHMLILKNKKRKSLKGLSASRRKPITNMGFSTNTDLELLKHRTAQRSGNFKKSLNKLPFGLEKSGDDVSKRVKESQDLKNMLSMMNNSNRKNKRAHKKNRSLIAEMLAKHSSKLIKKNGRSKSMVKGYIQSSIDKSEKSPKRFQNNPNLTQTFDYRNDSTENMGPGFMSSSLGIQKYRLKSLKLQSLGLAGKYKKDNLENPKTDLSSEKEKTMKSVMEESFSLKPMNTFVAPKAKSFLSSRGDSPCGSRNFPDPSPIIKKVIIKPRAVSKNYETTTYWNGQASNFSPIKKYCPRKGVYSEKKIKRKKMNRTFTRISYKKNNLDAQIQSFI</sequence>
<accession>A0AAD1UB58</accession>
<dbReference type="Proteomes" id="UP001295684">
    <property type="component" value="Unassembled WGS sequence"/>
</dbReference>
<keyword evidence="3" id="KW-1185">Reference proteome</keyword>
<proteinExistence type="predicted"/>
<evidence type="ECO:0000256" key="1">
    <source>
        <dbReference type="SAM" id="MobiDB-lite"/>
    </source>
</evidence>
<evidence type="ECO:0000313" key="2">
    <source>
        <dbReference type="EMBL" id="CAI2365931.1"/>
    </source>
</evidence>
<feature type="region of interest" description="Disordered" evidence="1">
    <location>
        <begin position="278"/>
        <end position="303"/>
    </location>
</feature>
<protein>
    <submittedName>
        <fullName evidence="2">Uncharacterized protein</fullName>
    </submittedName>
</protein>
<evidence type="ECO:0000313" key="3">
    <source>
        <dbReference type="Proteomes" id="UP001295684"/>
    </source>
</evidence>
<comment type="caution">
    <text evidence="2">The sequence shown here is derived from an EMBL/GenBank/DDBJ whole genome shotgun (WGS) entry which is preliminary data.</text>
</comment>
<feature type="compositionally biased region" description="Polar residues" evidence="1">
    <location>
        <begin position="287"/>
        <end position="299"/>
    </location>
</feature>
<organism evidence="2 3">
    <name type="scientific">Euplotes crassus</name>
    <dbReference type="NCBI Taxonomy" id="5936"/>
    <lineage>
        <taxon>Eukaryota</taxon>
        <taxon>Sar</taxon>
        <taxon>Alveolata</taxon>
        <taxon>Ciliophora</taxon>
        <taxon>Intramacronucleata</taxon>
        <taxon>Spirotrichea</taxon>
        <taxon>Hypotrichia</taxon>
        <taxon>Euplotida</taxon>
        <taxon>Euplotidae</taxon>
        <taxon>Moneuplotes</taxon>
    </lineage>
</organism>
<dbReference type="EMBL" id="CAMPGE010007007">
    <property type="protein sequence ID" value="CAI2365931.1"/>
    <property type="molecule type" value="Genomic_DNA"/>
</dbReference>
<dbReference type="AlphaFoldDB" id="A0AAD1UB58"/>
<feature type="compositionally biased region" description="Basic residues" evidence="1">
    <location>
        <begin position="1"/>
        <end position="12"/>
    </location>
</feature>
<feature type="region of interest" description="Disordered" evidence="1">
    <location>
        <begin position="1"/>
        <end position="20"/>
    </location>
</feature>